<feature type="compositionally biased region" description="Basic residues" evidence="6">
    <location>
        <begin position="416"/>
        <end position="425"/>
    </location>
</feature>
<keyword evidence="8" id="KW-1185">Reference proteome</keyword>
<comment type="subcellular location">
    <subcellularLocation>
        <location evidence="1">Nucleus</location>
    </subcellularLocation>
</comment>
<evidence type="ECO:0000256" key="2">
    <source>
        <dbReference type="ARBA" id="ARBA00004906"/>
    </source>
</evidence>
<dbReference type="InterPro" id="IPR016024">
    <property type="entry name" value="ARM-type_fold"/>
</dbReference>
<dbReference type="Gene3D" id="1.25.10.10">
    <property type="entry name" value="Leucine-rich Repeat Variant"/>
    <property type="match status" value="1"/>
</dbReference>
<feature type="compositionally biased region" description="Low complexity" evidence="6">
    <location>
        <begin position="1930"/>
        <end position="1941"/>
    </location>
</feature>
<dbReference type="SMART" id="SM00667">
    <property type="entry name" value="LisH"/>
    <property type="match status" value="1"/>
</dbReference>
<gene>
    <name evidence="7" type="ORF">LUZ61_017049</name>
</gene>
<dbReference type="PROSITE" id="PS50896">
    <property type="entry name" value="LISH"/>
    <property type="match status" value="1"/>
</dbReference>
<sequence>MWWNARGSLIAVEIKSDGQDPQPSTKHPEDGRPEDLIPCSGGTSYPRSRCSLGLEIKRTFSSSSSSSLLPFSLSLSLSPLENPNPRFSLYSVFITARFLEDMAEPTPPAAAQAATAEAAAEGGGDEVEDVALEKAQKLINRILETQANPNPKLIHSLATLLEVHGARYLKESNYLPNNGRGIDTMGKLASMIRDNDDFYELVFSKFLSENRYAVSVSSAAARLLIIFSSSLPFPHVFEDAVLDNIKRWVMDDVATSGATNESNWRHLGKDKPTDAELLRTYSVGLLAIALNGSNGGPVVEDILTLGVSAKLMHFLRVRVLGEATSSQKDKSTLPPVGVSVRAKDEGRGKSRVGDPVSDKGTIPRLFGDANGDLLRSELTDSSPEMVGSYDISEENSNNLEVLEGKGQLADDSSLRIRKGKNRGRGKAGVGILGNERTLMSPGSNRGSRDRSMGKGEEVHKRNFDSKRTSGCVDSNGGSIFGQNNDERLRDCVIGSKDISEIVLRAIEAAESEAREAGAPYEAVKAAGDAAAELVRSAALEVWKNKNDEDAALEAANNAASTVIDAAMSTDVSRSDQPNNIRPDEPKPEDTSEDAPLEDFTILDQEPLNQLHEIYSIQCLEILGEYIEALGPILHEKGVDVCLALLQRTMKDDETVTLLLPEVLKLINALGAHKKFAALFVDRGGIQKLLEVRRSPLTFVGLSLCLFTIGSLQGIMERISALSPDVVNRVVELALQLLECQQDQARKNSAIFFSSAFVFRAILDSFDSKDGLQKFLSILQSAASVRSGAGGGNATPNPNPEVLTTLEKQIAYHTCVALRQYFRAHLLLLVDSLRPNKGTRSAARSGSGARAAYKPLDISNEAIDAVSVQIQRDRKLGTNLVRARWAVVDRFLALNGHITVLELCQAPPVERYLHDLAQYAFGVLHIVTFVPCTRKLIVNAQLSNNRVGMAVILDAANAVGFVDPEVIRPALNVLINLVCPPPSISNKPLTIPSGNNAPPISLPTLDKASTSNPSNANTAAPAPASTFAVVGDRRITLGSGAGCAGLAAQLEQGYRQAREAVRANNGIKVLLNLLNSRMIMPPGTVESIRALACRVLLGLAIDDTIAHILTKLQVGKKLSELIRDSTGQPSGGDQGRWQKELTNVAIELIAILTNSGKATTLAATDAAAPALRRIERAAIAAATPISYHSRELLQLIHEHLQASGLKSTADMLLKEADIAHLPLSGSGLGPPPPLHQTSLQEPLPLPMQWPSSRTNCGFLQDASKSVTPDDDITLKRSDSALKRKPLVFSSNAKPNAGVKLSEPVSATAHDSGADMEAQHKSPIVLPMKRKFNESKDSLSATPTVAKRIATGDLASYQSPFCQTPGPSRRPTDGPPIVSPTSLTLSGRANFNNIPVDNLDDVNYTPGMPGIPTTSTATTSHLVPASTDQQLGNSERMTLDSLVVQYLKHQHRQCPAPITTLPPLSLLQPHVCPEPSRALGAPTNVTARMAAREIKKQFSTAQCPRRDRQFIYSRFRPCRTCRDDGTLLTCLTFLGDSSRIATGNHSGELKIFDCNTGNMLESYSAHQTHVTLVQSVDQLLLSSTVFEVRLWDAYGMSGGPLHSFDRCKAARFSHSGAHFAALSVEQAQREVLLYDVQTCNLELRLQDNGLGSRAGGVSGKTAPSLIHFSPCDDMLLWNGVLWDRRSASAVHRFDQFTDYGGGGFHPSGNEVILNSEVWDLRKFKLLRSVPSLDQTVITFNGAGDVIYAILRRNLEETSSAINTRRVRHPLFPAFRTIDSSNYSEIATVQVDRCVLDLAVDPADSLVGVVAMDDHEEMFSSARLYDVGRRRAADDDSDPDDGGETEEEESDDEESDTDHVNAMLDLAAAGEDSDDVLSASDNDDMDDELDSDSENDDGEFNDVDDLDLEAAQDLFGMMADDGEGDNEDDDSDVVSYSSGDDIGL</sequence>
<dbReference type="SUPFAM" id="SSF48371">
    <property type="entry name" value="ARM repeat"/>
    <property type="match status" value="1"/>
</dbReference>
<feature type="compositionally biased region" description="Acidic residues" evidence="6">
    <location>
        <begin position="1832"/>
        <end position="1853"/>
    </location>
</feature>
<proteinExistence type="inferred from homology"/>
<dbReference type="EMBL" id="JAMRDG010000002">
    <property type="protein sequence ID" value="KAJ3687885.1"/>
    <property type="molecule type" value="Genomic_DNA"/>
</dbReference>
<reference evidence="7 8" key="1">
    <citation type="journal article" date="2022" name="Cell">
        <title>Repeat-based holocentromeres influence genome architecture and karyotype evolution.</title>
        <authorList>
            <person name="Hofstatter P.G."/>
            <person name="Thangavel G."/>
            <person name="Lux T."/>
            <person name="Neumann P."/>
            <person name="Vondrak T."/>
            <person name="Novak P."/>
            <person name="Zhang M."/>
            <person name="Costa L."/>
            <person name="Castellani M."/>
            <person name="Scott A."/>
            <person name="Toegelov H."/>
            <person name="Fuchs J."/>
            <person name="Mata-Sucre Y."/>
            <person name="Dias Y."/>
            <person name="Vanzela A.L.L."/>
            <person name="Huettel B."/>
            <person name="Almeida C.C.S."/>
            <person name="Simkova H."/>
            <person name="Souza G."/>
            <person name="Pedrosa-Harand A."/>
            <person name="Macas J."/>
            <person name="Mayer K.F.X."/>
            <person name="Houben A."/>
            <person name="Marques A."/>
        </authorList>
    </citation>
    <scope>NUCLEOTIDE SEQUENCE [LARGE SCALE GENOMIC DNA]</scope>
    <source>
        <strain evidence="7">RhyTen1mFocal</strain>
    </source>
</reference>
<keyword evidence="4" id="KW-0833">Ubl conjugation pathway</keyword>
<organism evidence="7 8">
    <name type="scientific">Rhynchospora tenuis</name>
    <dbReference type="NCBI Taxonomy" id="198213"/>
    <lineage>
        <taxon>Eukaryota</taxon>
        <taxon>Viridiplantae</taxon>
        <taxon>Streptophyta</taxon>
        <taxon>Embryophyta</taxon>
        <taxon>Tracheophyta</taxon>
        <taxon>Spermatophyta</taxon>
        <taxon>Magnoliopsida</taxon>
        <taxon>Liliopsida</taxon>
        <taxon>Poales</taxon>
        <taxon>Cyperaceae</taxon>
        <taxon>Cyperoideae</taxon>
        <taxon>Rhynchosporeae</taxon>
        <taxon>Rhynchospora</taxon>
    </lineage>
</organism>
<evidence type="ECO:0000313" key="7">
    <source>
        <dbReference type="EMBL" id="KAJ3687885.1"/>
    </source>
</evidence>
<evidence type="ECO:0000256" key="1">
    <source>
        <dbReference type="ARBA" id="ARBA00004123"/>
    </source>
</evidence>
<evidence type="ECO:0000313" key="8">
    <source>
        <dbReference type="Proteomes" id="UP001210211"/>
    </source>
</evidence>
<comment type="pathway">
    <text evidence="2">Protein modification; protein ubiquitination.</text>
</comment>
<evidence type="ECO:0000256" key="5">
    <source>
        <dbReference type="ARBA" id="ARBA00023242"/>
    </source>
</evidence>
<evidence type="ECO:0008006" key="9">
    <source>
        <dbReference type="Google" id="ProtNLM"/>
    </source>
</evidence>
<evidence type="ECO:0000256" key="3">
    <source>
        <dbReference type="ARBA" id="ARBA00008845"/>
    </source>
</evidence>
<feature type="compositionally biased region" description="Basic and acidic residues" evidence="6">
    <location>
        <begin position="26"/>
        <end position="35"/>
    </location>
</feature>
<feature type="compositionally biased region" description="Acidic residues" evidence="6">
    <location>
        <begin position="1868"/>
        <end position="1907"/>
    </location>
</feature>
<dbReference type="GO" id="GO:0080008">
    <property type="term" value="C:Cul4-RING E3 ubiquitin ligase complex"/>
    <property type="evidence" value="ECO:0007669"/>
    <property type="project" value="TreeGrafter"/>
</dbReference>
<feature type="compositionally biased region" description="Basic and acidic residues" evidence="6">
    <location>
        <begin position="446"/>
        <end position="467"/>
    </location>
</feature>
<feature type="region of interest" description="Disordered" evidence="6">
    <location>
        <begin position="567"/>
        <end position="593"/>
    </location>
</feature>
<dbReference type="PANTHER" id="PTHR13129:SF4">
    <property type="entry name" value="DDB1- AND CUL4-ASSOCIATED FACTOR 1"/>
    <property type="match status" value="1"/>
</dbReference>
<name>A0AAD6EKL7_9POAL</name>
<dbReference type="SUPFAM" id="SSF50978">
    <property type="entry name" value="WD40 repeat-like"/>
    <property type="match status" value="1"/>
</dbReference>
<feature type="region of interest" description="Disordered" evidence="6">
    <location>
        <begin position="416"/>
        <end position="468"/>
    </location>
</feature>
<feature type="region of interest" description="Disordered" evidence="6">
    <location>
        <begin position="1826"/>
        <end position="1941"/>
    </location>
</feature>
<feature type="compositionally biased region" description="Polar residues" evidence="6">
    <location>
        <begin position="569"/>
        <end position="579"/>
    </location>
</feature>
<dbReference type="GO" id="GO:0016567">
    <property type="term" value="P:protein ubiquitination"/>
    <property type="evidence" value="ECO:0007669"/>
    <property type="project" value="InterPro"/>
</dbReference>
<dbReference type="FunFam" id="2.130.10.10:FF:000366">
    <property type="entry name" value="DDB1-and CUL4-associated factor homolog 1"/>
    <property type="match status" value="1"/>
</dbReference>
<dbReference type="Proteomes" id="UP001210211">
    <property type="component" value="Unassembled WGS sequence"/>
</dbReference>
<evidence type="ECO:0000256" key="6">
    <source>
        <dbReference type="SAM" id="MobiDB-lite"/>
    </source>
</evidence>
<dbReference type="InterPro" id="IPR006594">
    <property type="entry name" value="LisH"/>
</dbReference>
<dbReference type="Pfam" id="PF08513">
    <property type="entry name" value="LisH"/>
    <property type="match status" value="1"/>
</dbReference>
<dbReference type="PANTHER" id="PTHR13129">
    <property type="entry name" value="VPRBP PROTEIN-RELATED"/>
    <property type="match status" value="1"/>
</dbReference>
<feature type="region of interest" description="Disordered" evidence="6">
    <location>
        <begin position="14"/>
        <end position="42"/>
    </location>
</feature>
<accession>A0AAD6EKL7</accession>
<dbReference type="InterPro" id="IPR036322">
    <property type="entry name" value="WD40_repeat_dom_sf"/>
</dbReference>
<comment type="caution">
    <text evidence="7">The sequence shown here is derived from an EMBL/GenBank/DDBJ whole genome shotgun (WGS) entry which is preliminary data.</text>
</comment>
<protein>
    <recommendedName>
        <fullName evidence="9">LisH domain-containing protein</fullName>
    </recommendedName>
</protein>
<feature type="compositionally biased region" description="Acidic residues" evidence="6">
    <location>
        <begin position="1917"/>
        <end position="1929"/>
    </location>
</feature>
<dbReference type="InterPro" id="IPR015943">
    <property type="entry name" value="WD40/YVTN_repeat-like_dom_sf"/>
</dbReference>
<dbReference type="InterPro" id="IPR033270">
    <property type="entry name" value="VPRBP/DCAF1"/>
</dbReference>
<keyword evidence="5" id="KW-0539">Nucleus</keyword>
<feature type="region of interest" description="Disordered" evidence="6">
    <location>
        <begin position="326"/>
        <end position="368"/>
    </location>
</feature>
<dbReference type="InterPro" id="IPR011989">
    <property type="entry name" value="ARM-like"/>
</dbReference>
<comment type="similarity">
    <text evidence="3">Belongs to the VPRBP/DCAF1 family.</text>
</comment>
<feature type="compositionally biased region" description="Basic and acidic residues" evidence="6">
    <location>
        <begin position="341"/>
        <end position="352"/>
    </location>
</feature>
<evidence type="ECO:0000256" key="4">
    <source>
        <dbReference type="ARBA" id="ARBA00022786"/>
    </source>
</evidence>
<dbReference type="GO" id="GO:0005634">
    <property type="term" value="C:nucleus"/>
    <property type="evidence" value="ECO:0007669"/>
    <property type="project" value="UniProtKB-SubCell"/>
</dbReference>
<dbReference type="Gene3D" id="2.130.10.10">
    <property type="entry name" value="YVTN repeat-like/Quinoprotein amine dehydrogenase"/>
    <property type="match status" value="1"/>
</dbReference>